<dbReference type="PROSITE" id="PS50144">
    <property type="entry name" value="MATH"/>
    <property type="match status" value="1"/>
</dbReference>
<dbReference type="InterPro" id="IPR003649">
    <property type="entry name" value="Bbox_C"/>
</dbReference>
<dbReference type="GO" id="GO:0031625">
    <property type="term" value="F:ubiquitin protein ligase binding"/>
    <property type="evidence" value="ECO:0007669"/>
    <property type="project" value="TreeGrafter"/>
</dbReference>
<feature type="coiled-coil region" evidence="7">
    <location>
        <begin position="233"/>
        <end position="260"/>
    </location>
</feature>
<dbReference type="CDD" id="cd03773">
    <property type="entry name" value="MATH_TRIM37"/>
    <property type="match status" value="1"/>
</dbReference>
<dbReference type="SUPFAM" id="SSF57845">
    <property type="entry name" value="B-box zinc-binding domain"/>
    <property type="match status" value="1"/>
</dbReference>
<protein>
    <submittedName>
        <fullName evidence="12">CSON010055 protein</fullName>
    </submittedName>
</protein>
<dbReference type="Pfam" id="PF00643">
    <property type="entry name" value="zf-B_box"/>
    <property type="match status" value="1"/>
</dbReference>
<dbReference type="GO" id="GO:0008270">
    <property type="term" value="F:zinc ion binding"/>
    <property type="evidence" value="ECO:0007669"/>
    <property type="project" value="UniProtKB-KW"/>
</dbReference>
<dbReference type="InterPro" id="IPR008974">
    <property type="entry name" value="TRAF-like"/>
</dbReference>
<dbReference type="PROSITE" id="PS50119">
    <property type="entry name" value="ZF_BBOX"/>
    <property type="match status" value="1"/>
</dbReference>
<keyword evidence="7" id="KW-0175">Coiled coil</keyword>
<evidence type="ECO:0000313" key="13">
    <source>
        <dbReference type="EMBL" id="SSX35478.1"/>
    </source>
</evidence>
<feature type="region of interest" description="Disordered" evidence="8">
    <location>
        <begin position="1"/>
        <end position="24"/>
    </location>
</feature>
<dbReference type="CDD" id="cd16619">
    <property type="entry name" value="mRING-HC-C4C4_TRIM37_C-VIII"/>
    <property type="match status" value="1"/>
</dbReference>
<dbReference type="CDD" id="cd19779">
    <property type="entry name" value="Bbox2_TRIM37_C-VIII"/>
    <property type="match status" value="1"/>
</dbReference>
<evidence type="ECO:0000259" key="11">
    <source>
        <dbReference type="PROSITE" id="PS50144"/>
    </source>
</evidence>
<dbReference type="EMBL" id="UFQT01004071">
    <property type="protein sequence ID" value="SSX35478.1"/>
    <property type="molecule type" value="Genomic_DNA"/>
</dbReference>
<evidence type="ECO:0000259" key="10">
    <source>
        <dbReference type="PROSITE" id="PS50119"/>
    </source>
</evidence>
<evidence type="ECO:0000256" key="7">
    <source>
        <dbReference type="SAM" id="Coils"/>
    </source>
</evidence>
<evidence type="ECO:0000256" key="3">
    <source>
        <dbReference type="ARBA" id="ARBA00022723"/>
    </source>
</evidence>
<dbReference type="EMBL" id="UFQS01004071">
    <property type="protein sequence ID" value="SSX16152.1"/>
    <property type="molecule type" value="Genomic_DNA"/>
</dbReference>
<feature type="domain" description="B box-type" evidence="10">
    <location>
        <begin position="122"/>
        <end position="164"/>
    </location>
</feature>
<evidence type="ECO:0000256" key="4">
    <source>
        <dbReference type="ARBA" id="ARBA00022771"/>
    </source>
</evidence>
<feature type="compositionally biased region" description="Basic and acidic residues" evidence="8">
    <location>
        <begin position="910"/>
        <end position="919"/>
    </location>
</feature>
<dbReference type="SUPFAM" id="SSF49599">
    <property type="entry name" value="TRAF domain-like"/>
    <property type="match status" value="1"/>
</dbReference>
<keyword evidence="2" id="KW-0963">Cytoplasm</keyword>
<reference evidence="12" key="1">
    <citation type="submission" date="2018-04" db="EMBL/GenBank/DDBJ databases">
        <authorList>
            <person name="Go L.Y."/>
            <person name="Mitchell J.A."/>
        </authorList>
    </citation>
    <scope>NUCLEOTIDE SEQUENCE</scope>
    <source>
        <tissue evidence="12">Whole organism</tissue>
    </source>
</reference>
<dbReference type="InterPro" id="IPR000315">
    <property type="entry name" value="Znf_B-box"/>
</dbReference>
<dbReference type="PANTHER" id="PTHR36754:SF2">
    <property type="entry name" value="E3 UBIQUITIN-PROTEIN LIGASE TRIM37"/>
    <property type="match status" value="1"/>
</dbReference>
<proteinExistence type="predicted"/>
<gene>
    <name evidence="12" type="primary">CSON010055</name>
</gene>
<dbReference type="AlphaFoldDB" id="A0A336LR95"/>
<feature type="region of interest" description="Disordered" evidence="8">
    <location>
        <begin position="780"/>
        <end position="821"/>
    </location>
</feature>
<evidence type="ECO:0000256" key="5">
    <source>
        <dbReference type="ARBA" id="ARBA00022833"/>
    </source>
</evidence>
<dbReference type="Gene3D" id="3.30.160.60">
    <property type="entry name" value="Classic Zinc Finger"/>
    <property type="match status" value="1"/>
</dbReference>
<organism evidence="12">
    <name type="scientific">Culicoides sonorensis</name>
    <name type="common">Biting midge</name>
    <dbReference type="NCBI Taxonomy" id="179676"/>
    <lineage>
        <taxon>Eukaryota</taxon>
        <taxon>Metazoa</taxon>
        <taxon>Ecdysozoa</taxon>
        <taxon>Arthropoda</taxon>
        <taxon>Hexapoda</taxon>
        <taxon>Insecta</taxon>
        <taxon>Pterygota</taxon>
        <taxon>Neoptera</taxon>
        <taxon>Endopterygota</taxon>
        <taxon>Diptera</taxon>
        <taxon>Nematocera</taxon>
        <taxon>Chironomoidea</taxon>
        <taxon>Ceratopogonidae</taxon>
        <taxon>Ceratopogoninae</taxon>
        <taxon>Culicoides</taxon>
        <taxon>Monoculicoides</taxon>
    </lineage>
</organism>
<feature type="region of interest" description="Disordered" evidence="8">
    <location>
        <begin position="605"/>
        <end position="630"/>
    </location>
</feature>
<dbReference type="Pfam" id="PF22486">
    <property type="entry name" value="MATH_2"/>
    <property type="match status" value="1"/>
</dbReference>
<dbReference type="SMART" id="SM00502">
    <property type="entry name" value="BBC"/>
    <property type="match status" value="1"/>
</dbReference>
<comment type="subcellular location">
    <subcellularLocation>
        <location evidence="1">Cytoplasm</location>
    </subcellularLocation>
</comment>
<keyword evidence="3" id="KW-0479">Metal-binding</keyword>
<dbReference type="Gene3D" id="3.30.40.10">
    <property type="entry name" value="Zinc/RING finger domain, C3HC4 (zinc finger)"/>
    <property type="match status" value="1"/>
</dbReference>
<dbReference type="Gene3D" id="2.60.210.10">
    <property type="entry name" value="Apoptosis, Tumor Necrosis Factor Receptor Associated Protein 2, Chain A"/>
    <property type="match status" value="1"/>
</dbReference>
<dbReference type="GO" id="GO:0016235">
    <property type="term" value="C:aggresome"/>
    <property type="evidence" value="ECO:0007669"/>
    <property type="project" value="TreeGrafter"/>
</dbReference>
<dbReference type="SUPFAM" id="SSF57850">
    <property type="entry name" value="RING/U-box"/>
    <property type="match status" value="1"/>
</dbReference>
<evidence type="ECO:0000256" key="2">
    <source>
        <dbReference type="ARBA" id="ARBA00022490"/>
    </source>
</evidence>
<reference evidence="13" key="2">
    <citation type="submission" date="2018-07" db="EMBL/GenBank/DDBJ databases">
        <authorList>
            <person name="Quirk P.G."/>
            <person name="Krulwich T.A."/>
        </authorList>
    </citation>
    <scope>NUCLEOTIDE SEQUENCE</scope>
</reference>
<dbReference type="VEuPathDB" id="VectorBase:CSON010055"/>
<evidence type="ECO:0000313" key="12">
    <source>
        <dbReference type="EMBL" id="SSX16152.1"/>
    </source>
</evidence>
<dbReference type="InterPro" id="IPR053003">
    <property type="entry name" value="TRIM_RBCC_E3_ubiq-ligases"/>
</dbReference>
<dbReference type="InterPro" id="IPR002083">
    <property type="entry name" value="MATH/TRAF_dom"/>
</dbReference>
<dbReference type="PANTHER" id="PTHR36754">
    <property type="entry name" value="E3 UBIQUITIN-PROTEIN LIGASE TRIM37"/>
    <property type="match status" value="1"/>
</dbReference>
<feature type="compositionally biased region" description="Polar residues" evidence="8">
    <location>
        <begin position="1"/>
        <end position="21"/>
    </location>
</feature>
<evidence type="ECO:0000256" key="6">
    <source>
        <dbReference type="PROSITE-ProRule" id="PRU00024"/>
    </source>
</evidence>
<dbReference type="InterPro" id="IPR001841">
    <property type="entry name" value="Znf_RING"/>
</dbReference>
<dbReference type="SMART" id="SM00061">
    <property type="entry name" value="MATH"/>
    <property type="match status" value="1"/>
</dbReference>
<accession>A0A336LR95</accession>
<dbReference type="GO" id="GO:0006513">
    <property type="term" value="P:protein monoubiquitination"/>
    <property type="evidence" value="ECO:0007669"/>
    <property type="project" value="TreeGrafter"/>
</dbReference>
<dbReference type="GO" id="GO:0005164">
    <property type="term" value="F:tumor necrosis factor receptor binding"/>
    <property type="evidence" value="ECO:0007669"/>
    <property type="project" value="TreeGrafter"/>
</dbReference>
<dbReference type="GO" id="GO:0005778">
    <property type="term" value="C:peroxisomal membrane"/>
    <property type="evidence" value="ECO:0007669"/>
    <property type="project" value="TreeGrafter"/>
</dbReference>
<dbReference type="GO" id="GO:0070842">
    <property type="term" value="P:aggresome assembly"/>
    <property type="evidence" value="ECO:0007669"/>
    <property type="project" value="TreeGrafter"/>
</dbReference>
<evidence type="ECO:0000256" key="1">
    <source>
        <dbReference type="ARBA" id="ARBA00004496"/>
    </source>
</evidence>
<evidence type="ECO:0000259" key="9">
    <source>
        <dbReference type="PROSITE" id="PS50089"/>
    </source>
</evidence>
<keyword evidence="4 6" id="KW-0863">Zinc-finger</keyword>
<dbReference type="SMART" id="SM00336">
    <property type="entry name" value="BBOX"/>
    <property type="match status" value="1"/>
</dbReference>
<dbReference type="GO" id="GO:0061630">
    <property type="term" value="F:ubiquitin protein ligase activity"/>
    <property type="evidence" value="ECO:0007669"/>
    <property type="project" value="TreeGrafter"/>
</dbReference>
<feature type="domain" description="RING-type" evidence="9">
    <location>
        <begin position="40"/>
        <end position="79"/>
    </location>
</feature>
<dbReference type="InterPro" id="IPR013083">
    <property type="entry name" value="Znf_RING/FYVE/PHD"/>
</dbReference>
<evidence type="ECO:0000256" key="8">
    <source>
        <dbReference type="SAM" id="MobiDB-lite"/>
    </source>
</evidence>
<sequence length="925" mass="104586">MAKRSNNSNMIKSGNSATTKEPGSLENELLPEALNDVFRCFICMEKLQEAHLCPHCSKLCCFMCISRWLNERRSCPHCRQSLNIGELVNCRWLEDVASQVESLQHICANIKAGNFPGAFNQTNQDQCMTHKEKLSVYCWTCKCCICHQCALFGGTHSNHTFKQLDLVYETHLQQVKEEVSQLRSRSVELLNLLKNIEGNVDAIKCAKDEKVREIRNVVELMVGRLDTQLKFKLHTLNRQKQSLQSETRQLETILQEIDHQLTTFSKSQLIMKSPELLKMIHQVRIKPISSCYETTPISPDFVSEVVPPYDSGTFVMQNFTKLQQEAEPVYSNPLRTDGLCWRLKVYPYGNGAVRKEYLSVFLELSAGYPETSKYEYRVQMIHPNTSKIIQREFVSDFEVGECWGYNRFFRLDLLAEEGYLNTAKDTLELRFQVRPSTFFQKCRDQQHYINRLLRQEQLHLSKIKDLKGRLDQEMTKNKALVSTEVTTLKFVNGNGEENDNKAVLSPIRENSGAGDSKNILKMALTDAISPVKSECDKINCKPSSSSSSNIDFLKIQENKTFLAVNNLAANKETSSTASSPRIRNPSKNVTNDAFDDLLQLLNVTSNSSSNSNLDKNITNQDEKPNPKPTSINLIKSVKKNLSHSSPNLCSSSSDLDAIDSDSLLGAVGGAAPHALLDCSSSEDDDPETDTISGENFVEYAEIAMEQRVKQQNPGNDNIAIDDELMLLTLFDQSTMNLPNKRNLTRQIGNQFIESPNRNSVNTGNVELDQIIADRMMLRGQTQKPSNKQQVFEPIQSSSTSDTQNGRKFLTRAKPPTQKNSCVTPSTNEFFYNNLFESNPSNSNENPVFMPSFQPTLVTKSENNQRNFIINKENKRNNNNNSDRYSTFSLQEEDIFGSLSTAATANNFEGANKREQKSNTDRPNSS</sequence>
<keyword evidence="5" id="KW-0862">Zinc</keyword>
<dbReference type="InterPro" id="IPR037299">
    <property type="entry name" value="TRIM37_MATH"/>
</dbReference>
<feature type="domain" description="MATH" evidence="11">
    <location>
        <begin position="309"/>
        <end position="433"/>
    </location>
</feature>
<dbReference type="PROSITE" id="PS50089">
    <property type="entry name" value="ZF_RING_2"/>
    <property type="match status" value="1"/>
</dbReference>
<feature type="compositionally biased region" description="Polar residues" evidence="8">
    <location>
        <begin position="780"/>
        <end position="805"/>
    </location>
</feature>
<dbReference type="GO" id="GO:0051865">
    <property type="term" value="P:protein autoubiquitination"/>
    <property type="evidence" value="ECO:0007669"/>
    <property type="project" value="TreeGrafter"/>
</dbReference>
<feature type="region of interest" description="Disordered" evidence="8">
    <location>
        <begin position="906"/>
        <end position="925"/>
    </location>
</feature>
<feature type="compositionally biased region" description="Low complexity" evidence="8">
    <location>
        <begin position="605"/>
        <end position="616"/>
    </location>
</feature>
<name>A0A336LR95_CULSO</name>